<dbReference type="PANTHER" id="PTHR30146">
    <property type="entry name" value="LACI-RELATED TRANSCRIPTIONAL REPRESSOR"/>
    <property type="match status" value="1"/>
</dbReference>
<dbReference type="InterPro" id="IPR000843">
    <property type="entry name" value="HTH_LacI"/>
</dbReference>
<reference evidence="5 6" key="1">
    <citation type="submission" date="2018-09" db="EMBL/GenBank/DDBJ databases">
        <title>Novel species of Cryobacterium.</title>
        <authorList>
            <person name="Liu Q."/>
            <person name="Xin Y.-H."/>
        </authorList>
    </citation>
    <scope>NUCLEOTIDE SEQUENCE [LARGE SCALE GENOMIC DNA]</scope>
    <source>
        <strain evidence="5 6">Hh39</strain>
    </source>
</reference>
<evidence type="ECO:0000313" key="6">
    <source>
        <dbReference type="Proteomes" id="UP000272015"/>
    </source>
</evidence>
<keyword evidence="3" id="KW-0804">Transcription</keyword>
<dbReference type="AlphaFoldDB" id="A0A3A5MBY2"/>
<name>A0A3A5MBY2_9MICO</name>
<dbReference type="PROSITE" id="PS00356">
    <property type="entry name" value="HTH_LACI_1"/>
    <property type="match status" value="1"/>
</dbReference>
<dbReference type="GO" id="GO:0000976">
    <property type="term" value="F:transcription cis-regulatory region binding"/>
    <property type="evidence" value="ECO:0007669"/>
    <property type="project" value="TreeGrafter"/>
</dbReference>
<comment type="caution">
    <text evidence="5">The sequence shown here is derived from an EMBL/GenBank/DDBJ whole genome shotgun (WGS) entry which is preliminary data.</text>
</comment>
<dbReference type="PROSITE" id="PS50932">
    <property type="entry name" value="HTH_LACI_2"/>
    <property type="match status" value="1"/>
</dbReference>
<dbReference type="Gene3D" id="1.10.260.40">
    <property type="entry name" value="lambda repressor-like DNA-binding domains"/>
    <property type="match status" value="1"/>
</dbReference>
<dbReference type="SUPFAM" id="SSF47413">
    <property type="entry name" value="lambda repressor-like DNA-binding domains"/>
    <property type="match status" value="1"/>
</dbReference>
<dbReference type="Proteomes" id="UP000272015">
    <property type="component" value="Unassembled WGS sequence"/>
</dbReference>
<keyword evidence="6" id="KW-1185">Reference proteome</keyword>
<organism evidence="5 6">
    <name type="scientific">Cryobacterium melibiosiphilum</name>
    <dbReference type="NCBI Taxonomy" id="995039"/>
    <lineage>
        <taxon>Bacteria</taxon>
        <taxon>Bacillati</taxon>
        <taxon>Actinomycetota</taxon>
        <taxon>Actinomycetes</taxon>
        <taxon>Micrococcales</taxon>
        <taxon>Microbacteriaceae</taxon>
        <taxon>Cryobacterium</taxon>
    </lineage>
</organism>
<dbReference type="CDD" id="cd01392">
    <property type="entry name" value="HTH_LacI"/>
    <property type="match status" value="1"/>
</dbReference>
<protein>
    <submittedName>
        <fullName evidence="5">LacI family transcriptional regulator</fullName>
    </submittedName>
</protein>
<dbReference type="SMART" id="SM00354">
    <property type="entry name" value="HTH_LACI"/>
    <property type="match status" value="1"/>
</dbReference>
<keyword evidence="2" id="KW-0238">DNA-binding</keyword>
<dbReference type="InterPro" id="IPR010982">
    <property type="entry name" value="Lambda_DNA-bd_dom_sf"/>
</dbReference>
<evidence type="ECO:0000256" key="2">
    <source>
        <dbReference type="ARBA" id="ARBA00023125"/>
    </source>
</evidence>
<dbReference type="PANTHER" id="PTHR30146:SF153">
    <property type="entry name" value="LACTOSE OPERON REPRESSOR"/>
    <property type="match status" value="1"/>
</dbReference>
<dbReference type="InterPro" id="IPR046335">
    <property type="entry name" value="LacI/GalR-like_sensor"/>
</dbReference>
<dbReference type="CDD" id="cd06267">
    <property type="entry name" value="PBP1_LacI_sugar_binding-like"/>
    <property type="match status" value="1"/>
</dbReference>
<evidence type="ECO:0000313" key="5">
    <source>
        <dbReference type="EMBL" id="RJT87002.1"/>
    </source>
</evidence>
<sequence>MSGGHVAKASTVYDVAAHSGVSIATVSRVLRRPGDVRASTRERVLASVRELGYVPSAAARGLAASRTGVLGLYFPSLDAMEELGDAEFLPAPGAPLVDLVVDMPDSGVVRPPNLYFDEVLRGSEFEAWRQGFALMVGVGRGTNPTDMVGDIAGRVDGMAILAQSVSAEVLEHVSRRIPVVLIAGPRRGDDFDHVSVGNTEGMQALTTHLIDGCAVTDFAYVAGPVDSPDDAERHAGFVAALHSRGLDPAQVPVHRGEFSRLRGRAVASTLLDGRRMPRAVVCANDQMALGVLDVLGAHGVSVPGDVIVTGFDGIEAGRQASPRLTTVRQPMVDLGRAAMRAILSRLENPDQAPISLRLPVKVLLRESSEGHL</sequence>
<dbReference type="OrthoDB" id="4268837at2"/>
<dbReference type="Gene3D" id="3.40.50.2300">
    <property type="match status" value="2"/>
</dbReference>
<dbReference type="RefSeq" id="WP_119975743.1">
    <property type="nucleotide sequence ID" value="NZ_JBHSQA010000010.1"/>
</dbReference>
<dbReference type="Pfam" id="PF00356">
    <property type="entry name" value="LacI"/>
    <property type="match status" value="1"/>
</dbReference>
<accession>A0A3A5MBY2</accession>
<evidence type="ECO:0000259" key="4">
    <source>
        <dbReference type="PROSITE" id="PS50932"/>
    </source>
</evidence>
<evidence type="ECO:0000256" key="1">
    <source>
        <dbReference type="ARBA" id="ARBA00023015"/>
    </source>
</evidence>
<proteinExistence type="predicted"/>
<feature type="domain" description="HTH lacI-type" evidence="4">
    <location>
        <begin position="10"/>
        <end position="64"/>
    </location>
</feature>
<gene>
    <name evidence="5" type="ORF">D6T64_16290</name>
</gene>
<dbReference type="SUPFAM" id="SSF53822">
    <property type="entry name" value="Periplasmic binding protein-like I"/>
    <property type="match status" value="1"/>
</dbReference>
<dbReference type="InterPro" id="IPR028082">
    <property type="entry name" value="Peripla_BP_I"/>
</dbReference>
<keyword evidence="1" id="KW-0805">Transcription regulation</keyword>
<dbReference type="Pfam" id="PF13377">
    <property type="entry name" value="Peripla_BP_3"/>
    <property type="match status" value="1"/>
</dbReference>
<evidence type="ECO:0000256" key="3">
    <source>
        <dbReference type="ARBA" id="ARBA00023163"/>
    </source>
</evidence>
<dbReference type="GO" id="GO:0003700">
    <property type="term" value="F:DNA-binding transcription factor activity"/>
    <property type="evidence" value="ECO:0007669"/>
    <property type="project" value="TreeGrafter"/>
</dbReference>
<dbReference type="EMBL" id="QZVS01000092">
    <property type="protein sequence ID" value="RJT87002.1"/>
    <property type="molecule type" value="Genomic_DNA"/>
</dbReference>